<protein>
    <submittedName>
        <fullName evidence="1">Type VI secretion protein</fullName>
    </submittedName>
</protein>
<dbReference type="PANTHER" id="PTHR35566:SF1">
    <property type="entry name" value="TYPE VI SECRETION SYSTEM BASEPLATE COMPONENT TSSK1"/>
    <property type="match status" value="1"/>
</dbReference>
<gene>
    <name evidence="1" type="ORF">GCM10007907_16490</name>
</gene>
<dbReference type="NCBIfam" id="TIGR03353">
    <property type="entry name" value="VI_chp_4"/>
    <property type="match status" value="1"/>
</dbReference>
<comment type="caution">
    <text evidence="1">The sequence shown here is derived from an EMBL/GenBank/DDBJ whole genome shotgun (WGS) entry which is preliminary data.</text>
</comment>
<reference evidence="2" key="1">
    <citation type="journal article" date="2019" name="Int. J. Syst. Evol. Microbiol.">
        <title>The Global Catalogue of Microorganisms (GCM) 10K type strain sequencing project: providing services to taxonomists for standard genome sequencing and annotation.</title>
        <authorList>
            <consortium name="The Broad Institute Genomics Platform"/>
            <consortium name="The Broad Institute Genome Sequencing Center for Infectious Disease"/>
            <person name="Wu L."/>
            <person name="Ma J."/>
        </authorList>
    </citation>
    <scope>NUCLEOTIDE SEQUENCE [LARGE SCALE GENOMIC DNA]</scope>
    <source>
        <strain evidence="2">NBRC 110044</strain>
    </source>
</reference>
<dbReference type="InterPro" id="IPR010263">
    <property type="entry name" value="T6SS_TssK"/>
</dbReference>
<organism evidence="1 2">
    <name type="scientific">Chitinimonas prasina</name>
    <dbReference type="NCBI Taxonomy" id="1434937"/>
    <lineage>
        <taxon>Bacteria</taxon>
        <taxon>Pseudomonadati</taxon>
        <taxon>Pseudomonadota</taxon>
        <taxon>Betaproteobacteria</taxon>
        <taxon>Neisseriales</taxon>
        <taxon>Chitinibacteraceae</taxon>
        <taxon>Chitinimonas</taxon>
    </lineage>
</organism>
<name>A0ABQ5YG13_9NEIS</name>
<dbReference type="Proteomes" id="UP001156706">
    <property type="component" value="Unassembled WGS sequence"/>
</dbReference>
<accession>A0ABQ5YG13</accession>
<dbReference type="PANTHER" id="PTHR35566">
    <property type="entry name" value="BLR3599 PROTEIN"/>
    <property type="match status" value="1"/>
</dbReference>
<evidence type="ECO:0000313" key="1">
    <source>
        <dbReference type="EMBL" id="GLR12859.1"/>
    </source>
</evidence>
<dbReference type="RefSeq" id="WP_284195990.1">
    <property type="nucleotide sequence ID" value="NZ_BSOG01000002.1"/>
</dbReference>
<proteinExistence type="predicted"/>
<dbReference type="EMBL" id="BSOG01000002">
    <property type="protein sequence ID" value="GLR12859.1"/>
    <property type="molecule type" value="Genomic_DNA"/>
</dbReference>
<evidence type="ECO:0000313" key="2">
    <source>
        <dbReference type="Proteomes" id="UP001156706"/>
    </source>
</evidence>
<dbReference type="Pfam" id="PF05936">
    <property type="entry name" value="T6SS_VasE"/>
    <property type="match status" value="1"/>
</dbReference>
<sequence>MDITTLMPEAVQWSEGMLLSPQHLQQNDIYWSHQLRHLAGCLQPYYWGLLDLAYDEAALAAGSLRITRLHAVMPDGVPVQYPGHHTDDYGQPLTLDLKTIEGWNEGPLRVFVGIPIRAEGAASVTSRIQRFNAVPGRLEVDENSGEDRMEVGRLRPRLQLLPGIRIPAKYESFPLLEVVRDAVGHYHVGPYHPPLLRFCAATFLEERQISLKLNALTETMRGKIRDLVGGRDVADNVGRLDRDGRQQLYAARHLASMLPLLELRLRAGVSHPHDIYMCLAAMAGQIAALGANPTPPVLDAYRHEDFLPGMLTLLSYIETRLALLNAPFEAMLFERLSPTSFMRPLPEELRPDALVIEVRGSDGVSPASLRQWMQHARVASDDLMPVLEQRRLPGASVRQLPANQYSGLNVSDGALLFEISNKAIDVGDKLVPVIRQGRPLLVQGPMEGQSPREIVLHLTRSMQQSKPQATVDIHEVAHDD</sequence>
<keyword evidence="2" id="KW-1185">Reference proteome</keyword>